<comment type="caution">
    <text evidence="2">The sequence shown here is derived from an EMBL/GenBank/DDBJ whole genome shotgun (WGS) entry which is preliminary data.</text>
</comment>
<feature type="non-terminal residue" evidence="2">
    <location>
        <position position="59"/>
    </location>
</feature>
<dbReference type="AlphaFoldDB" id="A0A835PTU0"/>
<feature type="region of interest" description="Disordered" evidence="1">
    <location>
        <begin position="26"/>
        <end position="59"/>
    </location>
</feature>
<evidence type="ECO:0000313" key="2">
    <source>
        <dbReference type="EMBL" id="KAG0458803.1"/>
    </source>
</evidence>
<reference evidence="2 3" key="1">
    <citation type="journal article" date="2020" name="Nat. Food">
        <title>A phased Vanilla planifolia genome enables genetic improvement of flavour and production.</title>
        <authorList>
            <person name="Hasing T."/>
            <person name="Tang H."/>
            <person name="Brym M."/>
            <person name="Khazi F."/>
            <person name="Huang T."/>
            <person name="Chambers A.H."/>
        </authorList>
    </citation>
    <scope>NUCLEOTIDE SEQUENCE [LARGE SCALE GENOMIC DNA]</scope>
    <source>
        <tissue evidence="2">Leaf</tissue>
    </source>
</reference>
<organism evidence="2 3">
    <name type="scientific">Vanilla planifolia</name>
    <name type="common">Vanilla</name>
    <dbReference type="NCBI Taxonomy" id="51239"/>
    <lineage>
        <taxon>Eukaryota</taxon>
        <taxon>Viridiplantae</taxon>
        <taxon>Streptophyta</taxon>
        <taxon>Embryophyta</taxon>
        <taxon>Tracheophyta</taxon>
        <taxon>Spermatophyta</taxon>
        <taxon>Magnoliopsida</taxon>
        <taxon>Liliopsida</taxon>
        <taxon>Asparagales</taxon>
        <taxon>Orchidaceae</taxon>
        <taxon>Vanilloideae</taxon>
        <taxon>Vanilleae</taxon>
        <taxon>Vanilla</taxon>
    </lineage>
</organism>
<dbReference type="Proteomes" id="UP000639772">
    <property type="component" value="Chromosome 12"/>
</dbReference>
<name>A0A835PTU0_VANPL</name>
<dbReference type="EMBL" id="JADCNM010000012">
    <property type="protein sequence ID" value="KAG0458803.1"/>
    <property type="molecule type" value="Genomic_DNA"/>
</dbReference>
<protein>
    <submittedName>
        <fullName evidence="2">Uncharacterized protein</fullName>
    </submittedName>
</protein>
<evidence type="ECO:0000313" key="3">
    <source>
        <dbReference type="Proteomes" id="UP000639772"/>
    </source>
</evidence>
<proteinExistence type="predicted"/>
<feature type="compositionally biased region" description="Basic and acidic residues" evidence="1">
    <location>
        <begin position="32"/>
        <end position="45"/>
    </location>
</feature>
<accession>A0A835PTU0</accession>
<evidence type="ECO:0000256" key="1">
    <source>
        <dbReference type="SAM" id="MobiDB-lite"/>
    </source>
</evidence>
<sequence length="59" mass="6719">MEAFTIFSPKTFEDLDILSRFPSHRVPLSRHAGHDRAQNKCPERSGRKRSPNSTSHVEG</sequence>
<gene>
    <name evidence="2" type="ORF">HPP92_021931</name>
</gene>